<dbReference type="Proteomes" id="UP001151760">
    <property type="component" value="Unassembled WGS sequence"/>
</dbReference>
<accession>A0ABQ5FFB7</accession>
<proteinExistence type="predicted"/>
<reference evidence="2" key="1">
    <citation type="journal article" date="2022" name="Int. J. Mol. Sci.">
        <title>Draft Genome of Tanacetum Coccineum: Genomic Comparison of Closely Related Tanacetum-Family Plants.</title>
        <authorList>
            <person name="Yamashiro T."/>
            <person name="Shiraishi A."/>
            <person name="Nakayama K."/>
            <person name="Satake H."/>
        </authorList>
    </citation>
    <scope>NUCLEOTIDE SEQUENCE</scope>
</reference>
<evidence type="ECO:0000259" key="1">
    <source>
        <dbReference type="PROSITE" id="PS50994"/>
    </source>
</evidence>
<sequence>MCDKKNSVLFNDTECIVFSPNFKLIDESQVLLRVPRKNNMYSVDLKNIVPKRGLTCLFVKATSDESKLWHRRLSHLNFKTMNKLVKGNLVRDLPSKFFENDQTCVACQKGKQHKASCKSKTKNSISLPLHLLHMDLFGQTFVKSLMKKMYCLVVTDDYSRFTWVFFLAIKDETSGILKSFITGIKNLVDHKVKVIRCDNRTKFKNREMNQFCEMNGILRQFSVDRTPQQNGVAERRNMTLIEAARTMLADSKLPTTFWAKAANTACYVQNRVLVVKPHNKTSYELFHGKTPTLSFMRPFGCLVTILNTIDHLGKFDGKADEGFFVRYSLNSKVFRVFNSITRIVEENFHIRFSKSTPNDVGSRPNWLFDIDALTRTMNYERTVAGTQSNGFAGTKASDNARQARNETELVKDYILLPLWTANPPYS</sequence>
<comment type="caution">
    <text evidence="2">The sequence shown here is derived from an EMBL/GenBank/DDBJ whole genome shotgun (WGS) entry which is preliminary data.</text>
</comment>
<evidence type="ECO:0000313" key="3">
    <source>
        <dbReference type="Proteomes" id="UP001151760"/>
    </source>
</evidence>
<dbReference type="PROSITE" id="PS50994">
    <property type="entry name" value="INTEGRASE"/>
    <property type="match status" value="1"/>
</dbReference>
<dbReference type="InterPro" id="IPR036397">
    <property type="entry name" value="RNaseH_sf"/>
</dbReference>
<dbReference type="SUPFAM" id="SSF53098">
    <property type="entry name" value="Ribonuclease H-like"/>
    <property type="match status" value="1"/>
</dbReference>
<reference evidence="2" key="2">
    <citation type="submission" date="2022-01" db="EMBL/GenBank/DDBJ databases">
        <authorList>
            <person name="Yamashiro T."/>
            <person name="Shiraishi A."/>
            <person name="Satake H."/>
            <person name="Nakayama K."/>
        </authorList>
    </citation>
    <scope>NUCLEOTIDE SEQUENCE</scope>
</reference>
<dbReference type="InterPro" id="IPR001584">
    <property type="entry name" value="Integrase_cat-core"/>
</dbReference>
<dbReference type="Pfam" id="PF00665">
    <property type="entry name" value="rve"/>
    <property type="match status" value="1"/>
</dbReference>
<feature type="domain" description="Integrase catalytic" evidence="1">
    <location>
        <begin position="124"/>
        <end position="299"/>
    </location>
</feature>
<dbReference type="InterPro" id="IPR057670">
    <property type="entry name" value="SH3_retrovirus"/>
</dbReference>
<dbReference type="PANTHER" id="PTHR42648">
    <property type="entry name" value="TRANSPOSASE, PUTATIVE-RELATED"/>
    <property type="match status" value="1"/>
</dbReference>
<dbReference type="InterPro" id="IPR012337">
    <property type="entry name" value="RNaseH-like_sf"/>
</dbReference>
<gene>
    <name evidence="2" type="ORF">Tco_1005156</name>
</gene>
<evidence type="ECO:0000313" key="2">
    <source>
        <dbReference type="EMBL" id="GJT61623.1"/>
    </source>
</evidence>
<dbReference type="Pfam" id="PF25597">
    <property type="entry name" value="SH3_retrovirus"/>
    <property type="match status" value="1"/>
</dbReference>
<keyword evidence="3" id="KW-1185">Reference proteome</keyword>
<name>A0ABQ5FFB7_9ASTR</name>
<dbReference type="EMBL" id="BQNB010017305">
    <property type="protein sequence ID" value="GJT61623.1"/>
    <property type="molecule type" value="Genomic_DNA"/>
</dbReference>
<dbReference type="Pfam" id="PF13976">
    <property type="entry name" value="gag_pre-integrs"/>
    <property type="match status" value="1"/>
</dbReference>
<dbReference type="InterPro" id="IPR025724">
    <property type="entry name" value="GAG-pre-integrase_dom"/>
</dbReference>
<dbReference type="Gene3D" id="3.30.420.10">
    <property type="entry name" value="Ribonuclease H-like superfamily/Ribonuclease H"/>
    <property type="match status" value="1"/>
</dbReference>
<protein>
    <submittedName>
        <fullName evidence="2">Ribonuclease H-like domain-containing protein</fullName>
    </submittedName>
</protein>
<dbReference type="InterPro" id="IPR039537">
    <property type="entry name" value="Retrotran_Ty1/copia-like"/>
</dbReference>
<organism evidence="2 3">
    <name type="scientific">Tanacetum coccineum</name>
    <dbReference type="NCBI Taxonomy" id="301880"/>
    <lineage>
        <taxon>Eukaryota</taxon>
        <taxon>Viridiplantae</taxon>
        <taxon>Streptophyta</taxon>
        <taxon>Embryophyta</taxon>
        <taxon>Tracheophyta</taxon>
        <taxon>Spermatophyta</taxon>
        <taxon>Magnoliopsida</taxon>
        <taxon>eudicotyledons</taxon>
        <taxon>Gunneridae</taxon>
        <taxon>Pentapetalae</taxon>
        <taxon>asterids</taxon>
        <taxon>campanulids</taxon>
        <taxon>Asterales</taxon>
        <taxon>Asteraceae</taxon>
        <taxon>Asteroideae</taxon>
        <taxon>Anthemideae</taxon>
        <taxon>Anthemidinae</taxon>
        <taxon>Tanacetum</taxon>
    </lineage>
</organism>
<dbReference type="PANTHER" id="PTHR42648:SF32">
    <property type="entry name" value="RIBONUCLEASE H-LIKE DOMAIN, GAG-PRE-INTEGRASE DOMAIN PROTEIN-RELATED"/>
    <property type="match status" value="1"/>
</dbReference>